<keyword evidence="6" id="KW-0963">Cytoplasm</keyword>
<dbReference type="EC" id="2.7.7.84" evidence="5"/>
<keyword evidence="8" id="KW-0391">Immunity</keyword>
<dbReference type="Proteomes" id="UP000664991">
    <property type="component" value="Chromosome 17"/>
</dbReference>
<accession>A0A836CTV0</accession>
<dbReference type="InterPro" id="IPR006116">
    <property type="entry name" value="NT_2-5OAS_ClassI-CCAase"/>
</dbReference>
<dbReference type="Gene3D" id="1.10.1410.20">
    <property type="entry name" value="2'-5'-oligoadenylate synthetase 1, domain 2"/>
    <property type="match status" value="7"/>
</dbReference>
<dbReference type="InterPro" id="IPR006117">
    <property type="entry name" value="2-5OAS_C_CS"/>
</dbReference>
<dbReference type="PANTHER" id="PTHR11258">
    <property type="entry name" value="2-5 OLIGOADENYLATE SYNTHETASE"/>
    <property type="match status" value="1"/>
</dbReference>
<keyword evidence="9" id="KW-0694">RNA-binding</keyword>
<evidence type="ECO:0000256" key="1">
    <source>
        <dbReference type="ARBA" id="ARBA00001112"/>
    </source>
</evidence>
<dbReference type="GO" id="GO:0005829">
    <property type="term" value="C:cytosol"/>
    <property type="evidence" value="ECO:0007669"/>
    <property type="project" value="TreeGrafter"/>
</dbReference>
<feature type="domain" description="2'-5'-oligoadenylate synthetase 1" evidence="12">
    <location>
        <begin position="534"/>
        <end position="706"/>
    </location>
</feature>
<feature type="domain" description="Polymerase nucleotidyl transferase" evidence="11">
    <location>
        <begin position="1740"/>
        <end position="1800"/>
    </location>
</feature>
<dbReference type="GO" id="GO:0005654">
    <property type="term" value="C:nucleoplasm"/>
    <property type="evidence" value="ECO:0007669"/>
    <property type="project" value="TreeGrafter"/>
</dbReference>
<dbReference type="InterPro" id="IPR018952">
    <property type="entry name" value="2-5-oligoAdlate_synth_1_dom2/C"/>
</dbReference>
<feature type="domain" description="2'-5'-oligoadenylate synthetase 1" evidence="12">
    <location>
        <begin position="1202"/>
        <end position="1385"/>
    </location>
</feature>
<evidence type="ECO:0000256" key="3">
    <source>
        <dbReference type="ARBA" id="ARBA00004496"/>
    </source>
</evidence>
<organism evidence="13 14">
    <name type="scientific">Ovis aries</name>
    <name type="common">Sheep</name>
    <dbReference type="NCBI Taxonomy" id="9940"/>
    <lineage>
        <taxon>Eukaryota</taxon>
        <taxon>Metazoa</taxon>
        <taxon>Chordata</taxon>
        <taxon>Craniata</taxon>
        <taxon>Vertebrata</taxon>
        <taxon>Euteleostomi</taxon>
        <taxon>Mammalia</taxon>
        <taxon>Eutheria</taxon>
        <taxon>Laurasiatheria</taxon>
        <taxon>Artiodactyla</taxon>
        <taxon>Ruminantia</taxon>
        <taxon>Pecora</taxon>
        <taxon>Bovidae</taxon>
        <taxon>Caprinae</taxon>
        <taxon>Ovis</taxon>
    </lineage>
</organism>
<keyword evidence="10" id="KW-0051">Antiviral defense</keyword>
<comment type="caution">
    <text evidence="13">The sequence shown here is derived from an EMBL/GenBank/DDBJ whole genome shotgun (WGS) entry which is preliminary data.</text>
</comment>
<comment type="similarity">
    <text evidence="4">Belongs to the 2-5A synthase family.</text>
</comment>
<evidence type="ECO:0000256" key="10">
    <source>
        <dbReference type="ARBA" id="ARBA00023118"/>
    </source>
</evidence>
<evidence type="ECO:0000313" key="13">
    <source>
        <dbReference type="EMBL" id="KAG5198745.1"/>
    </source>
</evidence>
<dbReference type="CDD" id="cd05400">
    <property type="entry name" value="NT_2-5OAS_ClassI-CCAase"/>
    <property type="match status" value="5"/>
</dbReference>
<feature type="domain" description="Polymerase nucleotidyl transferase" evidence="11">
    <location>
        <begin position="743"/>
        <end position="808"/>
    </location>
</feature>
<evidence type="ECO:0000313" key="14">
    <source>
        <dbReference type="Proteomes" id="UP000664991"/>
    </source>
</evidence>
<dbReference type="Pfam" id="PF10421">
    <property type="entry name" value="OAS1_C"/>
    <property type="match status" value="7"/>
</dbReference>
<dbReference type="SUPFAM" id="SSF81301">
    <property type="entry name" value="Nucleotidyltransferase"/>
    <property type="match status" value="6"/>
</dbReference>
<dbReference type="GO" id="GO:0045071">
    <property type="term" value="P:negative regulation of viral genome replication"/>
    <property type="evidence" value="ECO:0007669"/>
    <property type="project" value="TreeGrafter"/>
</dbReference>
<dbReference type="GO" id="GO:0045087">
    <property type="term" value="P:innate immune response"/>
    <property type="evidence" value="ECO:0007669"/>
    <property type="project" value="UniProtKB-KW"/>
</dbReference>
<dbReference type="SUPFAM" id="SSF81631">
    <property type="entry name" value="PAP/OAS1 substrate-binding domain"/>
    <property type="match status" value="7"/>
</dbReference>
<name>A0A836CTV0_SHEEP</name>
<comment type="cofactor">
    <cofactor evidence="2">
        <name>Mg(2+)</name>
        <dbReference type="ChEBI" id="CHEBI:18420"/>
    </cofactor>
</comment>
<dbReference type="GO" id="GO:0003725">
    <property type="term" value="F:double-stranded RNA binding"/>
    <property type="evidence" value="ECO:0007669"/>
    <property type="project" value="TreeGrafter"/>
</dbReference>
<dbReference type="GO" id="GO:0016020">
    <property type="term" value="C:membrane"/>
    <property type="evidence" value="ECO:0007669"/>
    <property type="project" value="TreeGrafter"/>
</dbReference>
<sequence length="2035" mass="236644">MKKLRRTQANKLDVFIKDHLLPHKEFRREVNEAIDIICTFLKETCFPEAAHPVRVSKVVKGVKFDVLPSFDALAKHSQSQGQVTEDYKPDLQIYVQLIQECEKLRRESEFSPCFTELQRAFLKERPAKLKSLIRLAKHWYQLYKKRHGEKLPSQYALELLTIYAWEQEGSKTKFRTAEGFRIVLELVLKHQDLCIYWKKYYDFENHVIRQYLRRQLEKPRPVILDPADPTGNVAGGDPQRWQLLAQEVTVWLKYLCCEKMSGTPVSTWNMPGKHVDPHMSGHTCKVPSSHKCESKLKQKESLPPKYALELLTIYAWEKGSGAQDFDTAEGFRTVLELVIQYQHLCVFWTVNYSFDDEILRNFLLTQIQRISVMMELRNTPASSLDKFIEDNLLSNTEFRTQVNQAIDTICTFLKERCFRFAPRPIRVSKVVKGGSSGKGTTLRGRSDADLVVFLTNLKSFREQLQRRGQFIEEIRIQLEACQREERFEVEFEVQKQQNPRALSFVLRSPKLNQAVEFDVLPAFDALGQLTKDYRPDPEIYVQVIQECEKLRREGEFSPCFTELQRAFLKERPAKLKSLIRLVKHWYQLCKMKYEYKLPAQYALELLTIYAWEQGSSKPQFSTAQGFRTVLALILKHQDLCIYWKKYYDLENPTISQYLRRQLAKSRPVILDPADPTGNVAGGDPQRWQLLAQEVTIWLKYLCFPSVMMELRNTPASSLDKFIEDNLLSNTEFRTQVNQAIDTICTFLKERCFRFAPRPIRVSKVVKGGSSGKGTTLRGRSDADLVVFLTNLKSFREQLQRRGQFIEEIRIQLEACQREERFEVEFEVQKQQNPRALSFVLRSPKLNQAVEFDVLPAFDALGQLTKDYRPDPEIYVQVIQECEKLRREGEFSPCFTELQRAFLKERPAKLKSLIRLVKHWYQLCKMKYEYKLPAQYALELLTIYAWEQGSSKPQFSTAQGFRTVLALILKHQDLCIYWKKYYDLENPTISQYLRRQLAKSRPVILDPADPTGNVAGGDPQRWQLLAQEVTIWLKYLCFPSVMMELRNTPASSLDKFIEDNLLSNTEFRTQVNQAIDTICTFLKERCFRFAPRPIRVSKVVKGGSSGKGTTLRGRSDADLVVFLTNLKSFREQLQRRGQFIEEIRIQLEACQREERFEVEFEVQKQQNPRALSFVLRSPKLNQAVEFDVLPAFDALGQLTKDYRPDPEIYVQVIQECEKLRREGEFSPCFTELQRAFLKERPAKLKSLIRLVKHWYQLCKMKYEYKLPAQYALELLTIYAWEQGSSKPQFSTAQGFRTVLALILKHQDLCIYWKKYYDLENPTISQYLRRQLAKSRPVILDPADPTGNVAGGDPQRWQLLAQEVTIWLKYLCCKNMDGTPVSTWNVPGGSSREGTTLRGRSDADLVVFLTNLKSFREHFECRGEFIKEIRRQLEACQREERFEVQFEVQKQQNPRALSFVLRSPNQAVEFDVLPTFDALGQLTKGYRPDPQIYVRLIQECEKLGGEGEFSPCFTELQTAFLKERLPMLKSLICLVKHWYQLCKMKYEHKLPPQYALELLTIYAWEQGSSKPQFSTAQGFRTVLALILKHQDLCIYWKKYYDLENPTISQYLRRQLAKPRPVILDPVDPTGNVAGGDPQRWQLLAQEVTIWLKYSCCENLNGRPVRTWKVPELKPAASGSSSAAYGSPVPSDMMELRNTLAKSLDKFIEDHLLSNAEFRRQVRQAIDTICTFLKERCFLCAPRPVRVSKVVKGGSSGKGTTLRGRSDADLVVFLTNLTSFREHFERRGEFIEEIGRQLEACQREERFEVQFEVQKQQNPRALSFVLRSPNQAVEFDVLPAFDALGQLTKGYRPDPQIYVQLIQESEKLGGEGEFSPCFTELQTAFLKECPAKLKSLIRLVKHWYQLCKMKYEHKLPPQYALELLTIYAWEQGSSKPEFNTAQGFRTVLALILKHQDLCIYWKKYYDLENPTISQYLRRQLAKPRPVILDPADPTGNVAGGDPQRWQLLAQEVKVWLKYSCCKKLSGKPVGTWKVPIIL</sequence>
<dbReference type="PROSITE" id="PS00832">
    <property type="entry name" value="25A_SYNTH_1"/>
    <property type="match status" value="4"/>
</dbReference>
<dbReference type="Pfam" id="PF01909">
    <property type="entry name" value="NTP_transf_2"/>
    <property type="match status" value="4"/>
</dbReference>
<proteinExistence type="inferred from homology"/>
<evidence type="ECO:0000259" key="12">
    <source>
        <dbReference type="Pfam" id="PF10421"/>
    </source>
</evidence>
<gene>
    <name evidence="13" type="ORF">JEQ12_007341</name>
</gene>
<dbReference type="FunFam" id="3.30.460.10:FF:000007">
    <property type="entry name" value="2'-5'-oligoadenylate synthetase 1"/>
    <property type="match status" value="5"/>
</dbReference>
<comment type="subcellular location">
    <subcellularLocation>
        <location evidence="3">Cytoplasm</location>
    </subcellularLocation>
</comment>
<dbReference type="InterPro" id="IPR043519">
    <property type="entry name" value="NT_sf"/>
</dbReference>
<feature type="domain" description="2'-5'-oligoadenylate synthetase 1" evidence="12">
    <location>
        <begin position="1485"/>
        <end position="1668"/>
    </location>
</feature>
<dbReference type="PROSITE" id="PS00833">
    <property type="entry name" value="25A_SYNTH_2"/>
    <property type="match status" value="6"/>
</dbReference>
<keyword evidence="7" id="KW-0399">Innate immunity</keyword>
<evidence type="ECO:0000256" key="8">
    <source>
        <dbReference type="ARBA" id="ARBA00022859"/>
    </source>
</evidence>
<comment type="catalytic activity">
    <reaction evidence="1">
        <text>3 ATP = 5'-triphosphoadenylyl-(2'-&gt;5')-adenylyl-(2'-&gt;5')-adenosine + 2 diphosphate</text>
        <dbReference type="Rhea" id="RHEA:34407"/>
        <dbReference type="ChEBI" id="CHEBI:30616"/>
        <dbReference type="ChEBI" id="CHEBI:33019"/>
        <dbReference type="ChEBI" id="CHEBI:67143"/>
        <dbReference type="EC" id="2.7.7.84"/>
    </reaction>
</comment>
<dbReference type="FunFam" id="1.10.1410.20:FF:000001">
    <property type="entry name" value="2'-5'-oligoadenylate synthetase 1"/>
    <property type="match status" value="6"/>
</dbReference>
<evidence type="ECO:0000256" key="2">
    <source>
        <dbReference type="ARBA" id="ARBA00001946"/>
    </source>
</evidence>
<feature type="domain" description="2'-5'-oligoadenylate synthetase 1" evidence="12">
    <location>
        <begin position="88"/>
        <end position="271"/>
    </location>
</feature>
<dbReference type="InterPro" id="IPR002934">
    <property type="entry name" value="Polymerase_NTP_transf_dom"/>
</dbReference>
<evidence type="ECO:0000256" key="7">
    <source>
        <dbReference type="ARBA" id="ARBA00022588"/>
    </source>
</evidence>
<dbReference type="GO" id="GO:0001730">
    <property type="term" value="F:2'-5'-oligoadenylate synthetase activity"/>
    <property type="evidence" value="ECO:0007669"/>
    <property type="project" value="UniProtKB-EC"/>
</dbReference>
<evidence type="ECO:0000256" key="4">
    <source>
        <dbReference type="ARBA" id="ARBA00009526"/>
    </source>
</evidence>
<dbReference type="Gene3D" id="3.30.460.10">
    <property type="entry name" value="Beta Polymerase, domain 2"/>
    <property type="match status" value="5"/>
</dbReference>
<dbReference type="PANTHER" id="PTHR11258:SF13">
    <property type="entry name" value="2'-5'-OLIGOADENYLATE SYNTHASE 1"/>
    <property type="match status" value="1"/>
</dbReference>
<feature type="domain" description="2'-5'-oligoadenylate synthetase 1" evidence="12">
    <location>
        <begin position="291"/>
        <end position="369"/>
    </location>
</feature>
<feature type="domain" description="2'-5'-oligoadenylate synthetase 1" evidence="12">
    <location>
        <begin position="1849"/>
        <end position="2032"/>
    </location>
</feature>
<dbReference type="EMBL" id="JAEMGP010000017">
    <property type="protein sequence ID" value="KAG5198745.1"/>
    <property type="molecule type" value="Genomic_DNA"/>
</dbReference>
<feature type="domain" description="Polymerase nucleotidyl transferase" evidence="11">
    <location>
        <begin position="409"/>
        <end position="474"/>
    </location>
</feature>
<evidence type="ECO:0000256" key="5">
    <source>
        <dbReference type="ARBA" id="ARBA00012577"/>
    </source>
</evidence>
<dbReference type="InterPro" id="IPR043518">
    <property type="entry name" value="2-5OAS_N_CS"/>
</dbReference>
<dbReference type="GO" id="GO:0051607">
    <property type="term" value="P:defense response to virus"/>
    <property type="evidence" value="ECO:0007669"/>
    <property type="project" value="UniProtKB-KW"/>
</dbReference>
<protein>
    <recommendedName>
        <fullName evidence="5">2'-5' oligoadenylate synthase</fullName>
        <ecNumber evidence="5">2.7.7.84</ecNumber>
    </recommendedName>
</protein>
<feature type="domain" description="Polymerase nucleotidyl transferase" evidence="11">
    <location>
        <begin position="1077"/>
        <end position="1142"/>
    </location>
</feature>
<evidence type="ECO:0000256" key="9">
    <source>
        <dbReference type="ARBA" id="ARBA00022884"/>
    </source>
</evidence>
<reference evidence="13 14" key="1">
    <citation type="submission" date="2020-12" db="EMBL/GenBank/DDBJ databases">
        <title>De novo assembly of Tibetan sheep genome.</title>
        <authorList>
            <person name="Li X."/>
        </authorList>
    </citation>
    <scope>NUCLEOTIDE SEQUENCE [LARGE SCALE GENOMIC DNA]</scope>
    <source>
        <tissue evidence="13">Heart</tissue>
    </source>
</reference>
<dbReference type="PROSITE" id="PS50152">
    <property type="entry name" value="25A_SYNTH_3"/>
    <property type="match status" value="6"/>
</dbReference>
<evidence type="ECO:0000256" key="6">
    <source>
        <dbReference type="ARBA" id="ARBA00022490"/>
    </source>
</evidence>
<feature type="domain" description="2'-5'-oligoadenylate synthetase 1" evidence="12">
    <location>
        <begin position="868"/>
        <end position="1040"/>
    </location>
</feature>
<evidence type="ECO:0000259" key="11">
    <source>
        <dbReference type="Pfam" id="PF01909"/>
    </source>
</evidence>